<protein>
    <submittedName>
        <fullName evidence="2">Nitrogenase component 1</fullName>
    </submittedName>
</protein>
<dbReference type="InterPro" id="IPR000510">
    <property type="entry name" value="Nase/OxRdtase_comp1"/>
</dbReference>
<reference evidence="2 3" key="1">
    <citation type="submission" date="2021-06" db="EMBL/GenBank/DDBJ databases">
        <title>Gemonas diversity in paddy soil.</title>
        <authorList>
            <person name="Liu G."/>
        </authorList>
    </citation>
    <scope>NUCLEOTIDE SEQUENCE [LARGE SCALE GENOMIC DNA]</scope>
    <source>
        <strain evidence="2 3">RG2</strain>
    </source>
</reference>
<evidence type="ECO:0000313" key="3">
    <source>
        <dbReference type="Proteomes" id="UP000683559"/>
    </source>
</evidence>
<dbReference type="Proteomes" id="UP000683559">
    <property type="component" value="Chromosome"/>
</dbReference>
<sequence>MGLKTDKVVPGREDRVQACMAHGGCASGIGGQDKICLKNNERGFSQAGLCQLLPTLGMLLTLPETAVIVHGAIGCGSTGFAMNTSIKLHHLLRGNPNAKDSLWFTTNLDESDVVHGGEKRLEETILAVHEKYRPASIIVLQSCTPSIIGDDLVGVIEKLRPQIDTPLLYSHCEGFKTKVWATGYDVAFHAMFNGFIERDKEGPPPRKAPRKPGERPQVNIINLASMGKPDELELERILNAIGIDVVIGPNFADREKIRSMTQADLNVSVCPTHDDYLIEYLHEEYGIPYVLKDMPIGLENTRNWVLDIARHFGLEDKALAFIETEEAKARQAVQRFLPQLKGVRVFLSAGEFRALVTGGLFQELGMEIVGLRSYHHDDFGTDFYRKLVQAQDGKDFPIDIANFQPFELVNLLKKVEPDLFCGHVFDNAWAARLGYPCITIFRIFDHYLGYRGFYEVAKKAARNLKNHNFNKKLSQNVRDAYKKEWYAKSPFAYIKSDSVEPPVEPATRAA</sequence>
<feature type="domain" description="Nitrogenase/oxidoreductase component 1" evidence="1">
    <location>
        <begin position="50"/>
        <end position="463"/>
    </location>
</feature>
<proteinExistence type="predicted"/>
<dbReference type="PANTHER" id="PTHR42956">
    <property type="entry name" value="NITROGENASE IRON-MOLYBDENUM COFACTOR BIOSYNTHESIS PROTEIN NIFE"/>
    <property type="match status" value="1"/>
</dbReference>
<dbReference type="Pfam" id="PF00148">
    <property type="entry name" value="Oxidored_nitro"/>
    <property type="match status" value="1"/>
</dbReference>
<gene>
    <name evidence="2" type="ORF">KP001_02265</name>
</gene>
<organism evidence="2 3">
    <name type="scientific">Geomonas subterranea</name>
    <dbReference type="NCBI Taxonomy" id="2847989"/>
    <lineage>
        <taxon>Bacteria</taxon>
        <taxon>Pseudomonadati</taxon>
        <taxon>Thermodesulfobacteriota</taxon>
        <taxon>Desulfuromonadia</taxon>
        <taxon>Geobacterales</taxon>
        <taxon>Geobacteraceae</taxon>
        <taxon>Geomonas</taxon>
    </lineage>
</organism>
<dbReference type="InterPro" id="IPR049939">
    <property type="entry name" value="NifE-like"/>
</dbReference>
<accession>A0ABX8LJ73</accession>
<dbReference type="EMBL" id="CP077683">
    <property type="protein sequence ID" value="QXE91391.1"/>
    <property type="molecule type" value="Genomic_DNA"/>
</dbReference>
<name>A0ABX8LJ73_9BACT</name>
<evidence type="ECO:0000313" key="2">
    <source>
        <dbReference type="EMBL" id="QXE91391.1"/>
    </source>
</evidence>
<dbReference type="RefSeq" id="WP_217287976.1">
    <property type="nucleotide sequence ID" value="NZ_CP077683.1"/>
</dbReference>
<dbReference type="PANTHER" id="PTHR42956:SF1">
    <property type="entry name" value="NITROGENASE IRON-MOLYBDENUM COFACTOR BIOSYNTHESIS PROTEIN NIFE"/>
    <property type="match status" value="1"/>
</dbReference>
<keyword evidence="3" id="KW-1185">Reference proteome</keyword>
<evidence type="ECO:0000259" key="1">
    <source>
        <dbReference type="Pfam" id="PF00148"/>
    </source>
</evidence>